<evidence type="ECO:0000313" key="10">
    <source>
        <dbReference type="EMBL" id="KAG9448090.1"/>
    </source>
</evidence>
<dbReference type="Pfam" id="PF14543">
    <property type="entry name" value="TAXi_N"/>
    <property type="match status" value="1"/>
</dbReference>
<evidence type="ECO:0000256" key="4">
    <source>
        <dbReference type="ARBA" id="ARBA00022801"/>
    </source>
</evidence>
<dbReference type="InterPro" id="IPR051708">
    <property type="entry name" value="Plant_Aspart_Prot_A1"/>
</dbReference>
<evidence type="ECO:0000256" key="6">
    <source>
        <dbReference type="PIRSR" id="PIRSR601461-1"/>
    </source>
</evidence>
<keyword evidence="2 7" id="KW-0645">Protease</keyword>
<feature type="signal peptide" evidence="8">
    <location>
        <begin position="1"/>
        <end position="17"/>
    </location>
</feature>
<dbReference type="InterPro" id="IPR033121">
    <property type="entry name" value="PEPTIDASE_A1"/>
</dbReference>
<comment type="caution">
    <text evidence="10">The sequence shown here is derived from an EMBL/GenBank/DDBJ whole genome shotgun (WGS) entry which is preliminary data.</text>
</comment>
<dbReference type="InterPro" id="IPR001461">
    <property type="entry name" value="Aspartic_peptidase_A1"/>
</dbReference>
<dbReference type="GO" id="GO:0004190">
    <property type="term" value="F:aspartic-type endopeptidase activity"/>
    <property type="evidence" value="ECO:0007669"/>
    <property type="project" value="UniProtKB-KW"/>
</dbReference>
<organism evidence="10 11">
    <name type="scientific">Aristolochia fimbriata</name>
    <name type="common">White veined hardy Dutchman's pipe vine</name>
    <dbReference type="NCBI Taxonomy" id="158543"/>
    <lineage>
        <taxon>Eukaryota</taxon>
        <taxon>Viridiplantae</taxon>
        <taxon>Streptophyta</taxon>
        <taxon>Embryophyta</taxon>
        <taxon>Tracheophyta</taxon>
        <taxon>Spermatophyta</taxon>
        <taxon>Magnoliopsida</taxon>
        <taxon>Magnoliidae</taxon>
        <taxon>Piperales</taxon>
        <taxon>Aristolochiaceae</taxon>
        <taxon>Aristolochia</taxon>
    </lineage>
</organism>
<dbReference type="PANTHER" id="PTHR47967">
    <property type="entry name" value="OS07G0603500 PROTEIN-RELATED"/>
    <property type="match status" value="1"/>
</dbReference>
<evidence type="ECO:0000256" key="3">
    <source>
        <dbReference type="ARBA" id="ARBA00022750"/>
    </source>
</evidence>
<dbReference type="PANTHER" id="PTHR47967:SF69">
    <property type="entry name" value="ASPARTIC PROTEINASE NANA, CHLOROPLAST"/>
    <property type="match status" value="1"/>
</dbReference>
<feature type="active site" evidence="6">
    <location>
        <position position="118"/>
    </location>
</feature>
<dbReference type="InterPro" id="IPR032799">
    <property type="entry name" value="TAXi_C"/>
</dbReference>
<dbReference type="PROSITE" id="PS00141">
    <property type="entry name" value="ASP_PROTEASE"/>
    <property type="match status" value="1"/>
</dbReference>
<evidence type="ECO:0000313" key="11">
    <source>
        <dbReference type="Proteomes" id="UP000825729"/>
    </source>
</evidence>
<feature type="domain" description="Peptidase A1" evidence="9">
    <location>
        <begin position="100"/>
        <end position="450"/>
    </location>
</feature>
<name>A0AAV7EJ09_ARIFI</name>
<dbReference type="SUPFAM" id="SSF50630">
    <property type="entry name" value="Acid proteases"/>
    <property type="match status" value="1"/>
</dbReference>
<sequence length="455" mass="50546">MSAFFLTFLLLLGFALAKNPPSRSLRFELIHRHADEVRELMGHPPLTRSQRFQDLLRIDARRTRLISEMVHRRRAAEVPRNASFFSMRLFSGAYSRTGQYFVRFRVGTPAQKFLLVADTGSDLTWMNCRYNCLHCNKTAHDRRRIFYADKSRSFHTISCASRLCKELPFTLTRCPTPASPCLYDYRYGDGSMTFGIHAKESTTVTLSTGYKAKLKNLVIGCSTKFGGTSFREADGVLGLGYSEHSFAARATDRLGGKFSYCLVDHLSPKNASSYIAFGTGKFSTAKMSYANLLVSRPSDPFYAVEVDGLSIDGDMLPIPRSVWNIELDGGVIIDSGTSLTSLVEPAYEAVMTVLTKSLARLPLVEEPPFEFCFDDTQGFDEATVPRLAVHFRGGATFFPAVKSYVVSVADGVRCIGFMSTPAPGLSLIGNILQQNFLWQFDVAHGRLGFQASECG</sequence>
<dbReference type="PRINTS" id="PR00792">
    <property type="entry name" value="PEPSIN"/>
</dbReference>
<dbReference type="Pfam" id="PF14541">
    <property type="entry name" value="TAXi_C"/>
    <property type="match status" value="1"/>
</dbReference>
<evidence type="ECO:0000256" key="8">
    <source>
        <dbReference type="SAM" id="SignalP"/>
    </source>
</evidence>
<keyword evidence="8" id="KW-0732">Signal</keyword>
<keyword evidence="3 7" id="KW-0064">Aspartyl protease</keyword>
<feature type="chain" id="PRO_5043753603" description="Peptidase A1 domain-containing protein" evidence="8">
    <location>
        <begin position="18"/>
        <end position="455"/>
    </location>
</feature>
<comment type="similarity">
    <text evidence="1 7">Belongs to the peptidase A1 family.</text>
</comment>
<evidence type="ECO:0000256" key="5">
    <source>
        <dbReference type="ARBA" id="ARBA00023180"/>
    </source>
</evidence>
<evidence type="ECO:0000256" key="2">
    <source>
        <dbReference type="ARBA" id="ARBA00022670"/>
    </source>
</evidence>
<dbReference type="Proteomes" id="UP000825729">
    <property type="component" value="Unassembled WGS sequence"/>
</dbReference>
<dbReference type="InterPro" id="IPR034161">
    <property type="entry name" value="Pepsin-like_plant"/>
</dbReference>
<protein>
    <recommendedName>
        <fullName evidence="9">Peptidase A1 domain-containing protein</fullName>
    </recommendedName>
</protein>
<feature type="active site" evidence="6">
    <location>
        <position position="334"/>
    </location>
</feature>
<dbReference type="AlphaFoldDB" id="A0AAV7EJ09"/>
<evidence type="ECO:0000256" key="7">
    <source>
        <dbReference type="RuleBase" id="RU000454"/>
    </source>
</evidence>
<dbReference type="Gene3D" id="2.40.70.10">
    <property type="entry name" value="Acid Proteases"/>
    <property type="match status" value="2"/>
</dbReference>
<keyword evidence="5" id="KW-0325">Glycoprotein</keyword>
<dbReference type="EMBL" id="JAINDJ010000005">
    <property type="protein sequence ID" value="KAG9448090.1"/>
    <property type="molecule type" value="Genomic_DNA"/>
</dbReference>
<gene>
    <name evidence="10" type="ORF">H6P81_014218</name>
</gene>
<dbReference type="InterPro" id="IPR032861">
    <property type="entry name" value="TAXi_N"/>
</dbReference>
<proteinExistence type="inferred from homology"/>
<dbReference type="InterPro" id="IPR021109">
    <property type="entry name" value="Peptidase_aspartic_dom_sf"/>
</dbReference>
<keyword evidence="11" id="KW-1185">Reference proteome</keyword>
<dbReference type="InterPro" id="IPR001969">
    <property type="entry name" value="Aspartic_peptidase_AS"/>
</dbReference>
<evidence type="ECO:0000256" key="1">
    <source>
        <dbReference type="ARBA" id="ARBA00007447"/>
    </source>
</evidence>
<evidence type="ECO:0000259" key="9">
    <source>
        <dbReference type="PROSITE" id="PS51767"/>
    </source>
</evidence>
<dbReference type="CDD" id="cd05476">
    <property type="entry name" value="pepsin_A_like_plant"/>
    <property type="match status" value="1"/>
</dbReference>
<dbReference type="FunFam" id="2.40.70.10:FF:000033">
    <property type="entry name" value="Aspartyl protease family protein"/>
    <property type="match status" value="1"/>
</dbReference>
<reference evidence="10 11" key="1">
    <citation type="submission" date="2021-07" db="EMBL/GenBank/DDBJ databases">
        <title>The Aristolochia fimbriata genome: insights into angiosperm evolution, floral development and chemical biosynthesis.</title>
        <authorList>
            <person name="Jiao Y."/>
        </authorList>
    </citation>
    <scope>NUCLEOTIDE SEQUENCE [LARGE SCALE GENOMIC DNA]</scope>
    <source>
        <strain evidence="10">IBCAS-2021</strain>
        <tissue evidence="10">Leaf</tissue>
    </source>
</reference>
<dbReference type="GO" id="GO:0006508">
    <property type="term" value="P:proteolysis"/>
    <property type="evidence" value="ECO:0007669"/>
    <property type="project" value="UniProtKB-KW"/>
</dbReference>
<dbReference type="PROSITE" id="PS51767">
    <property type="entry name" value="PEPTIDASE_A1"/>
    <property type="match status" value="1"/>
</dbReference>
<accession>A0AAV7EJ09</accession>
<keyword evidence="4 7" id="KW-0378">Hydrolase</keyword>